<organism evidence="1">
    <name type="scientific">Anguilla anguilla</name>
    <name type="common">European freshwater eel</name>
    <name type="synonym">Muraena anguilla</name>
    <dbReference type="NCBI Taxonomy" id="7936"/>
    <lineage>
        <taxon>Eukaryota</taxon>
        <taxon>Metazoa</taxon>
        <taxon>Chordata</taxon>
        <taxon>Craniata</taxon>
        <taxon>Vertebrata</taxon>
        <taxon>Euteleostomi</taxon>
        <taxon>Actinopterygii</taxon>
        <taxon>Neopterygii</taxon>
        <taxon>Teleostei</taxon>
        <taxon>Anguilliformes</taxon>
        <taxon>Anguillidae</taxon>
        <taxon>Anguilla</taxon>
    </lineage>
</organism>
<dbReference type="AlphaFoldDB" id="A0A0E9V209"/>
<evidence type="ECO:0000313" key="1">
    <source>
        <dbReference type="EMBL" id="JAH71258.1"/>
    </source>
</evidence>
<sequence>MKMVREDKCAVLNVCLA</sequence>
<proteinExistence type="predicted"/>
<reference evidence="1" key="2">
    <citation type="journal article" date="2015" name="Fish Shellfish Immunol.">
        <title>Early steps in the European eel (Anguilla anguilla)-Vibrio vulnificus interaction in the gills: Role of the RtxA13 toxin.</title>
        <authorList>
            <person name="Callol A."/>
            <person name="Pajuelo D."/>
            <person name="Ebbesson L."/>
            <person name="Teles M."/>
            <person name="MacKenzie S."/>
            <person name="Amaro C."/>
        </authorList>
    </citation>
    <scope>NUCLEOTIDE SEQUENCE</scope>
</reference>
<accession>A0A0E9V209</accession>
<protein>
    <submittedName>
        <fullName evidence="1">Uncharacterized protein</fullName>
    </submittedName>
</protein>
<name>A0A0E9V209_ANGAN</name>
<dbReference type="EMBL" id="GBXM01037319">
    <property type="protein sequence ID" value="JAH71258.1"/>
    <property type="molecule type" value="Transcribed_RNA"/>
</dbReference>
<reference evidence="1" key="1">
    <citation type="submission" date="2014-11" db="EMBL/GenBank/DDBJ databases">
        <authorList>
            <person name="Amaro Gonzalez C."/>
        </authorList>
    </citation>
    <scope>NUCLEOTIDE SEQUENCE</scope>
</reference>